<comment type="catalytic activity">
    <reaction evidence="1">
        <text>S-ubiquitinyl-[E2 ubiquitin-conjugating enzyme]-L-cysteine + [acceptor protein]-L-lysine = [E2 ubiquitin-conjugating enzyme]-L-cysteine + N(6)-ubiquitinyl-[acceptor protein]-L-lysine.</text>
        <dbReference type="EC" id="2.3.2.27"/>
    </reaction>
</comment>
<proteinExistence type="predicted"/>
<dbReference type="Pfam" id="PF14369">
    <property type="entry name" value="Zn_ribbon_19"/>
    <property type="match status" value="1"/>
</dbReference>
<dbReference type="GO" id="GO:0008270">
    <property type="term" value="F:zinc ion binding"/>
    <property type="evidence" value="ECO:0007669"/>
    <property type="project" value="UniProtKB-KW"/>
</dbReference>
<dbReference type="InterPro" id="IPR039525">
    <property type="entry name" value="RNF126-like_zinc-ribbon"/>
</dbReference>
<feature type="compositionally biased region" description="Basic residues" evidence="8">
    <location>
        <begin position="105"/>
        <end position="117"/>
    </location>
</feature>
<feature type="region of interest" description="Disordered" evidence="8">
    <location>
        <begin position="95"/>
        <end position="117"/>
    </location>
</feature>
<dbReference type="AlphaFoldDB" id="A0A1B6MP33"/>
<sequence length="117" mass="13468">TWSVHYCPIQVYLSRFRLNYGRMAEEAGVENLPFSRFFCHKCNLEINRVQQDYTCPTCQSGFIEVLENQPEPTEESDSDMEVVQPFDLINDMLMGLSGSPGGNRRGTRGNRSRGERR</sequence>
<keyword evidence="4" id="KW-0479">Metal-binding</keyword>
<evidence type="ECO:0000256" key="8">
    <source>
        <dbReference type="SAM" id="MobiDB-lite"/>
    </source>
</evidence>
<evidence type="ECO:0000256" key="6">
    <source>
        <dbReference type="ARBA" id="ARBA00022786"/>
    </source>
</evidence>
<evidence type="ECO:0000256" key="1">
    <source>
        <dbReference type="ARBA" id="ARBA00000900"/>
    </source>
</evidence>
<keyword evidence="6" id="KW-0833">Ubl conjugation pathway</keyword>
<dbReference type="EC" id="2.3.2.27" evidence="2"/>
<gene>
    <name evidence="10" type="ORF">g.11637</name>
</gene>
<feature type="non-terminal residue" evidence="10">
    <location>
        <position position="1"/>
    </location>
</feature>
<evidence type="ECO:0000256" key="7">
    <source>
        <dbReference type="ARBA" id="ARBA00022833"/>
    </source>
</evidence>
<evidence type="ECO:0000256" key="4">
    <source>
        <dbReference type="ARBA" id="ARBA00022723"/>
    </source>
</evidence>
<keyword evidence="3" id="KW-0808">Transferase</keyword>
<evidence type="ECO:0000256" key="5">
    <source>
        <dbReference type="ARBA" id="ARBA00022771"/>
    </source>
</evidence>
<name>A0A1B6MP33_9HEMI</name>
<evidence type="ECO:0000256" key="3">
    <source>
        <dbReference type="ARBA" id="ARBA00022679"/>
    </source>
</evidence>
<reference evidence="10" key="1">
    <citation type="submission" date="2015-11" db="EMBL/GenBank/DDBJ databases">
        <title>De novo transcriptome assembly of four potential Pierce s Disease insect vectors from Arizona vineyards.</title>
        <authorList>
            <person name="Tassone E.E."/>
        </authorList>
    </citation>
    <scope>NUCLEOTIDE SEQUENCE</scope>
</reference>
<organism evidence="10">
    <name type="scientific">Graphocephala atropunctata</name>
    <dbReference type="NCBI Taxonomy" id="36148"/>
    <lineage>
        <taxon>Eukaryota</taxon>
        <taxon>Metazoa</taxon>
        <taxon>Ecdysozoa</taxon>
        <taxon>Arthropoda</taxon>
        <taxon>Hexapoda</taxon>
        <taxon>Insecta</taxon>
        <taxon>Pterygota</taxon>
        <taxon>Neoptera</taxon>
        <taxon>Paraneoptera</taxon>
        <taxon>Hemiptera</taxon>
        <taxon>Auchenorrhyncha</taxon>
        <taxon>Membracoidea</taxon>
        <taxon>Cicadellidae</taxon>
        <taxon>Cicadellinae</taxon>
        <taxon>Cicadellini</taxon>
        <taxon>Graphocephala</taxon>
    </lineage>
</organism>
<keyword evidence="7" id="KW-0862">Zinc</keyword>
<accession>A0A1B6MP33</accession>
<evidence type="ECO:0000313" key="10">
    <source>
        <dbReference type="EMBL" id="JAT37651.1"/>
    </source>
</evidence>
<evidence type="ECO:0000256" key="2">
    <source>
        <dbReference type="ARBA" id="ARBA00012483"/>
    </source>
</evidence>
<dbReference type="GO" id="GO:0061630">
    <property type="term" value="F:ubiquitin protein ligase activity"/>
    <property type="evidence" value="ECO:0007669"/>
    <property type="project" value="UniProtKB-EC"/>
</dbReference>
<protein>
    <recommendedName>
        <fullName evidence="2">RING-type E3 ubiquitin transferase</fullName>
        <ecNumber evidence="2">2.3.2.27</ecNumber>
    </recommendedName>
</protein>
<evidence type="ECO:0000259" key="9">
    <source>
        <dbReference type="Pfam" id="PF14369"/>
    </source>
</evidence>
<feature type="domain" description="E3 ubiquitin-protein ligase RNF126-like zinc-ribbon" evidence="9">
    <location>
        <begin position="35"/>
        <end position="65"/>
    </location>
</feature>
<dbReference type="EMBL" id="GEBQ01002326">
    <property type="protein sequence ID" value="JAT37651.1"/>
    <property type="molecule type" value="Transcribed_RNA"/>
</dbReference>
<feature type="non-terminal residue" evidence="10">
    <location>
        <position position="117"/>
    </location>
</feature>
<keyword evidence="5" id="KW-0863">Zinc-finger</keyword>